<evidence type="ECO:0000256" key="3">
    <source>
        <dbReference type="ARBA" id="ARBA00023098"/>
    </source>
</evidence>
<name>A0A6G1GWC1_9PEZI</name>
<dbReference type="PANTHER" id="PTHR10272:SF11">
    <property type="entry name" value="PHOSPHOLIPASE-RELATED"/>
    <property type="match status" value="1"/>
</dbReference>
<evidence type="ECO:0000313" key="6">
    <source>
        <dbReference type="EMBL" id="KAF1985253.1"/>
    </source>
</evidence>
<gene>
    <name evidence="6" type="ORF">K402DRAFT_422216</name>
</gene>
<comment type="similarity">
    <text evidence="4">Belongs to the serine esterase family.</text>
</comment>
<dbReference type="PANTHER" id="PTHR10272">
    <property type="entry name" value="PLATELET-ACTIVATING FACTOR ACETYLHYDROLASE"/>
    <property type="match status" value="1"/>
</dbReference>
<dbReference type="Proteomes" id="UP000800041">
    <property type="component" value="Unassembled WGS sequence"/>
</dbReference>
<keyword evidence="7" id="KW-1185">Reference proteome</keyword>
<sequence>MPILSSRLPRYTGPHGVGAIDLEADCDGRVIGDVKLKGTDVPALKVDTVFFTLYYPASPESRKTIKPHLWVPRPISLTAAGYARFAHITNYLVDQIFTFFLWLLAGSIEIPAYVDVPVLASHENVAVRTSTGGSEATLVDTVDKFPVVVFSHGMAGMRTSYSQWCGELASRGFVVAAIEHRDGSGPGSMIRYSNGTERVLLHMNDNDLESDPPLTSDALKYQQLSLREAEMEETVRILSLLSSSADHGLSLHLSNPLHEGQALPSFEGRLDLTRTVIAGHSYGATGAMNALKDSPTPPFAGGIALDPGKGSGPLNTKIDVPLLVINSGSWTKNQRDFYGKPHFQAVKDIAQGVLDRGKAAWFLTLSGTAHPSCTDAPLIHRTILKLATGTTLNERVALKQYVDASVAFLQFVGDGVRRGVLKEEVNNPNGPLGKDRGEKDGKEVVPYEMWEGWQVHVAPP</sequence>
<evidence type="ECO:0000256" key="2">
    <source>
        <dbReference type="ARBA" id="ARBA00022963"/>
    </source>
</evidence>
<dbReference type="SUPFAM" id="SSF53474">
    <property type="entry name" value="alpha/beta-Hydrolases"/>
    <property type="match status" value="1"/>
</dbReference>
<accession>A0A6G1GWC1</accession>
<dbReference type="Gene3D" id="3.40.50.1820">
    <property type="entry name" value="alpha/beta hydrolase"/>
    <property type="match status" value="1"/>
</dbReference>
<evidence type="ECO:0000256" key="1">
    <source>
        <dbReference type="ARBA" id="ARBA00022801"/>
    </source>
</evidence>
<feature type="active site" description="Charge relay system" evidence="5">
    <location>
        <position position="306"/>
    </location>
</feature>
<reference evidence="6" key="1">
    <citation type="journal article" date="2020" name="Stud. Mycol.">
        <title>101 Dothideomycetes genomes: a test case for predicting lifestyles and emergence of pathogens.</title>
        <authorList>
            <person name="Haridas S."/>
            <person name="Albert R."/>
            <person name="Binder M."/>
            <person name="Bloem J."/>
            <person name="Labutti K."/>
            <person name="Salamov A."/>
            <person name="Andreopoulos B."/>
            <person name="Baker S."/>
            <person name="Barry K."/>
            <person name="Bills G."/>
            <person name="Bluhm B."/>
            <person name="Cannon C."/>
            <person name="Castanera R."/>
            <person name="Culley D."/>
            <person name="Daum C."/>
            <person name="Ezra D."/>
            <person name="Gonzalez J."/>
            <person name="Henrissat B."/>
            <person name="Kuo A."/>
            <person name="Liang C."/>
            <person name="Lipzen A."/>
            <person name="Lutzoni F."/>
            <person name="Magnuson J."/>
            <person name="Mondo S."/>
            <person name="Nolan M."/>
            <person name="Ohm R."/>
            <person name="Pangilinan J."/>
            <person name="Park H.-J."/>
            <person name="Ramirez L."/>
            <person name="Alfaro M."/>
            <person name="Sun H."/>
            <person name="Tritt A."/>
            <person name="Yoshinaga Y."/>
            <person name="Zwiers L.-H."/>
            <person name="Turgeon B."/>
            <person name="Goodwin S."/>
            <person name="Spatafora J."/>
            <person name="Crous P."/>
            <person name="Grigoriev I."/>
        </authorList>
    </citation>
    <scope>NUCLEOTIDE SEQUENCE</scope>
    <source>
        <strain evidence="6">CBS 113979</strain>
    </source>
</reference>
<dbReference type="InterPro" id="IPR016715">
    <property type="entry name" value="PAF_acetylhydro_eukaryote"/>
</dbReference>
<organism evidence="6 7">
    <name type="scientific">Aulographum hederae CBS 113979</name>
    <dbReference type="NCBI Taxonomy" id="1176131"/>
    <lineage>
        <taxon>Eukaryota</taxon>
        <taxon>Fungi</taxon>
        <taxon>Dikarya</taxon>
        <taxon>Ascomycota</taxon>
        <taxon>Pezizomycotina</taxon>
        <taxon>Dothideomycetes</taxon>
        <taxon>Pleosporomycetidae</taxon>
        <taxon>Aulographales</taxon>
        <taxon>Aulographaceae</taxon>
    </lineage>
</organism>
<keyword evidence="1 4" id="KW-0378">Hydrolase</keyword>
<dbReference type="Pfam" id="PF03403">
    <property type="entry name" value="PAF-AH_p_II"/>
    <property type="match status" value="1"/>
</dbReference>
<keyword evidence="3 4" id="KW-0443">Lipid metabolism</keyword>
<dbReference type="InterPro" id="IPR029058">
    <property type="entry name" value="AB_hydrolase_fold"/>
</dbReference>
<dbReference type="OrthoDB" id="2363873at2759"/>
<dbReference type="GO" id="GO:0016042">
    <property type="term" value="P:lipid catabolic process"/>
    <property type="evidence" value="ECO:0007669"/>
    <property type="project" value="UniProtKB-KW"/>
</dbReference>
<evidence type="ECO:0000313" key="7">
    <source>
        <dbReference type="Proteomes" id="UP000800041"/>
    </source>
</evidence>
<evidence type="ECO:0000256" key="4">
    <source>
        <dbReference type="PIRNR" id="PIRNR018169"/>
    </source>
</evidence>
<feature type="active site" description="Charge relay system" evidence="5">
    <location>
        <position position="370"/>
    </location>
</feature>
<dbReference type="EC" id="3.1.1.47" evidence="4"/>
<dbReference type="EMBL" id="ML977163">
    <property type="protein sequence ID" value="KAF1985253.1"/>
    <property type="molecule type" value="Genomic_DNA"/>
</dbReference>
<feature type="active site" description="Nucleophile" evidence="5">
    <location>
        <position position="281"/>
    </location>
</feature>
<dbReference type="GO" id="GO:0003847">
    <property type="term" value="F:1-alkyl-2-acetylglycerophosphocholine esterase activity"/>
    <property type="evidence" value="ECO:0007669"/>
    <property type="project" value="UniProtKB-UniRule"/>
</dbReference>
<keyword evidence="2 4" id="KW-0442">Lipid degradation</keyword>
<proteinExistence type="inferred from homology"/>
<protein>
    <recommendedName>
        <fullName evidence="4">Putative phospholipase</fullName>
        <ecNumber evidence="4">3.1.1.47</ecNumber>
    </recommendedName>
</protein>
<evidence type="ECO:0000256" key="5">
    <source>
        <dbReference type="PIRSR" id="PIRSR018169-1"/>
    </source>
</evidence>
<comment type="catalytic activity">
    <reaction evidence="4">
        <text>a 1-O-alkyl-2-acetyl-sn-glycero-3-phosphocholine + H2O = a 1-O-alkyl-sn-glycero-3-phosphocholine + acetate + H(+)</text>
        <dbReference type="Rhea" id="RHEA:17777"/>
        <dbReference type="ChEBI" id="CHEBI:15377"/>
        <dbReference type="ChEBI" id="CHEBI:15378"/>
        <dbReference type="ChEBI" id="CHEBI:30089"/>
        <dbReference type="ChEBI" id="CHEBI:30909"/>
        <dbReference type="ChEBI" id="CHEBI:36707"/>
        <dbReference type="EC" id="3.1.1.47"/>
    </reaction>
</comment>
<dbReference type="AlphaFoldDB" id="A0A6G1GWC1"/>
<dbReference type="PIRSF" id="PIRSF018169">
    <property type="entry name" value="PAF_acetylhydrolase"/>
    <property type="match status" value="1"/>
</dbReference>